<dbReference type="PANTHER" id="PTHR11567:SF137">
    <property type="entry name" value="PHOSPHATASE, PUTATIVE-RELATED"/>
    <property type="match status" value="1"/>
</dbReference>
<sequence>MHITLLLRPLAASLLAAVALLAAAPCVSGEAELKRAIMLSRHGNRVPNEPTIDFCPAYKSTLEKFYGASGQLTGVGMSEMYQLGAWARHRYVYEKGFLPQHYSDDNTLFFQSELEDRNIMSTVAFGNGLFPDGTGPRGYLGRRPQVLPIQSVTPGYDDLFNSPRDGMCIGRSSKDKKEIAKHLEATLTDEQRSILRKVGEACSYNVLNVDKMTHGAFTLPDWVKIIDDSFLFAETESFDMSLDGNLLPKDLKAFHDFAFDWMMYAFFGTEEQVTYWAGRFPAKLMELFESTPGYKTASEEGAKEGEGGGGGPLAAAAGNPTKMYVFLNHRELLYAVLKLFDVPVTLPGHIPSYLVTASTIVWEVYQEGDEEPYVKTLIWWPTDLEEGDLDKDTNPLINSKGNYIEVTPTICESLGGKCPVSKYKEAFQQWVETTGSYKQLCLPYYTPPEPHVAGQLLEVDSAADVTPNLRGSDATTINQIFA</sequence>
<dbReference type="PROSITE" id="PS00616">
    <property type="entry name" value="HIS_ACID_PHOSPHAT_1"/>
    <property type="match status" value="1"/>
</dbReference>
<dbReference type="SUPFAM" id="SSF53254">
    <property type="entry name" value="Phosphoglycerate mutase-like"/>
    <property type="match status" value="1"/>
</dbReference>
<evidence type="ECO:0008006" key="5">
    <source>
        <dbReference type="Google" id="ProtNLM"/>
    </source>
</evidence>
<keyword evidence="4" id="KW-1185">Reference proteome</keyword>
<accession>A0A0G4FTA5</accession>
<dbReference type="AlphaFoldDB" id="A0A0G4FTA5"/>
<dbReference type="CDD" id="cd07061">
    <property type="entry name" value="HP_HAP_like"/>
    <property type="match status" value="1"/>
</dbReference>
<gene>
    <name evidence="3" type="ORF">Vbra_2578</name>
</gene>
<dbReference type="OMA" id="HFEGYFR"/>
<dbReference type="STRING" id="1169540.A0A0G4FTA5"/>
<dbReference type="Proteomes" id="UP000041254">
    <property type="component" value="Unassembled WGS sequence"/>
</dbReference>
<evidence type="ECO:0000256" key="1">
    <source>
        <dbReference type="ARBA" id="ARBA00005375"/>
    </source>
</evidence>
<dbReference type="Pfam" id="PF00328">
    <property type="entry name" value="His_Phos_2"/>
    <property type="match status" value="1"/>
</dbReference>
<dbReference type="Gene3D" id="3.40.50.1240">
    <property type="entry name" value="Phosphoglycerate mutase-like"/>
    <property type="match status" value="1"/>
</dbReference>
<dbReference type="GO" id="GO:0016791">
    <property type="term" value="F:phosphatase activity"/>
    <property type="evidence" value="ECO:0007669"/>
    <property type="project" value="TreeGrafter"/>
</dbReference>
<evidence type="ECO:0000256" key="2">
    <source>
        <dbReference type="SAM" id="SignalP"/>
    </source>
</evidence>
<proteinExistence type="inferred from homology"/>
<reference evidence="3 4" key="1">
    <citation type="submission" date="2014-11" db="EMBL/GenBank/DDBJ databases">
        <authorList>
            <person name="Zhu J."/>
            <person name="Qi W."/>
            <person name="Song R."/>
        </authorList>
    </citation>
    <scope>NUCLEOTIDE SEQUENCE [LARGE SCALE GENOMIC DNA]</scope>
</reference>
<dbReference type="EMBL" id="CDMY01000498">
    <property type="protein sequence ID" value="CEM17861.1"/>
    <property type="molecule type" value="Genomic_DNA"/>
</dbReference>
<comment type="similarity">
    <text evidence="1">Belongs to the histidine acid phosphatase family.</text>
</comment>
<evidence type="ECO:0000313" key="4">
    <source>
        <dbReference type="Proteomes" id="UP000041254"/>
    </source>
</evidence>
<name>A0A0G4FTA5_VITBC</name>
<dbReference type="InterPro" id="IPR029033">
    <property type="entry name" value="His_PPase_superfam"/>
</dbReference>
<dbReference type="InterPro" id="IPR033379">
    <property type="entry name" value="Acid_Pase_AS"/>
</dbReference>
<feature type="signal peptide" evidence="2">
    <location>
        <begin position="1"/>
        <end position="29"/>
    </location>
</feature>
<dbReference type="VEuPathDB" id="CryptoDB:Vbra_2578"/>
<feature type="chain" id="PRO_5005189507" description="Acid phosphatase" evidence="2">
    <location>
        <begin position="30"/>
        <end position="482"/>
    </location>
</feature>
<dbReference type="OrthoDB" id="258392at2759"/>
<dbReference type="InterPro" id="IPR050645">
    <property type="entry name" value="Histidine_acid_phosphatase"/>
</dbReference>
<keyword evidence="2" id="KW-0732">Signal</keyword>
<protein>
    <recommendedName>
        <fullName evidence="5">Acid phosphatase</fullName>
    </recommendedName>
</protein>
<dbReference type="InParanoid" id="A0A0G4FTA5"/>
<dbReference type="PANTHER" id="PTHR11567">
    <property type="entry name" value="ACID PHOSPHATASE-RELATED"/>
    <property type="match status" value="1"/>
</dbReference>
<dbReference type="InterPro" id="IPR000560">
    <property type="entry name" value="His_Pase_clade-2"/>
</dbReference>
<organism evidence="3 4">
    <name type="scientific">Vitrella brassicaformis (strain CCMP3155)</name>
    <dbReference type="NCBI Taxonomy" id="1169540"/>
    <lineage>
        <taxon>Eukaryota</taxon>
        <taxon>Sar</taxon>
        <taxon>Alveolata</taxon>
        <taxon>Colpodellida</taxon>
        <taxon>Vitrellaceae</taxon>
        <taxon>Vitrella</taxon>
    </lineage>
</organism>
<evidence type="ECO:0000313" key="3">
    <source>
        <dbReference type="EMBL" id="CEM17861.1"/>
    </source>
</evidence>